<protein>
    <submittedName>
        <fullName evidence="3">Uncharacterized protein</fullName>
    </submittedName>
</protein>
<feature type="region of interest" description="Disordered" evidence="1">
    <location>
        <begin position="60"/>
        <end position="100"/>
    </location>
</feature>
<evidence type="ECO:0000256" key="1">
    <source>
        <dbReference type="SAM" id="MobiDB-lite"/>
    </source>
</evidence>
<sequence length="100" mass="10510">MSSGWGVLVTVVVLVAVVAVLLERLSARGLRGARGSVSDGVGAGMLGGLVDVFQPSRTHLTQERERQRTAIAQRPSEAPPFDVDLDAGVVRITPPPPRAD</sequence>
<accession>A0A7W4YC66</accession>
<dbReference type="InterPro" id="IPR045684">
    <property type="entry name" value="DUF6191"/>
</dbReference>
<comment type="caution">
    <text evidence="3">The sequence shown here is derived from an EMBL/GenBank/DDBJ whole genome shotgun (WGS) entry which is preliminary data.</text>
</comment>
<dbReference type="AlphaFoldDB" id="A0A7W4YC66"/>
<name>A0A7W4YC66_9CELL</name>
<gene>
    <name evidence="3" type="ORF">FHR80_003636</name>
</gene>
<dbReference type="Proteomes" id="UP000518206">
    <property type="component" value="Unassembled WGS sequence"/>
</dbReference>
<dbReference type="RefSeq" id="WP_183297491.1">
    <property type="nucleotide sequence ID" value="NZ_JACHVX010000006.1"/>
</dbReference>
<reference evidence="3 4" key="2">
    <citation type="submission" date="2020-08" db="EMBL/GenBank/DDBJ databases">
        <authorList>
            <person name="Partida-Martinez L."/>
            <person name="Huntemann M."/>
            <person name="Clum A."/>
            <person name="Wang J."/>
            <person name="Palaniappan K."/>
            <person name="Ritter S."/>
            <person name="Chen I.-M."/>
            <person name="Stamatis D."/>
            <person name="Reddy T."/>
            <person name="O'Malley R."/>
            <person name="Daum C."/>
            <person name="Shapiro N."/>
            <person name="Ivanova N."/>
            <person name="Kyrpides N."/>
            <person name="Woyke T."/>
        </authorList>
    </citation>
    <scope>NUCLEOTIDE SEQUENCE [LARGE SCALE GENOMIC DNA]</scope>
    <source>
        <strain evidence="3 4">RAS26</strain>
    </source>
</reference>
<evidence type="ECO:0000313" key="4">
    <source>
        <dbReference type="Proteomes" id="UP000518206"/>
    </source>
</evidence>
<dbReference type="EMBL" id="JACHVX010000006">
    <property type="protein sequence ID" value="MBB2924700.1"/>
    <property type="molecule type" value="Genomic_DNA"/>
</dbReference>
<organism evidence="3 4">
    <name type="scientific">Cellulomonas cellasea</name>
    <dbReference type="NCBI Taxonomy" id="43670"/>
    <lineage>
        <taxon>Bacteria</taxon>
        <taxon>Bacillati</taxon>
        <taxon>Actinomycetota</taxon>
        <taxon>Actinomycetes</taxon>
        <taxon>Micrococcales</taxon>
        <taxon>Cellulomonadaceae</taxon>
        <taxon>Cellulomonas</taxon>
    </lineage>
</organism>
<keyword evidence="2" id="KW-1133">Transmembrane helix</keyword>
<reference evidence="3 4" key="1">
    <citation type="submission" date="2020-08" db="EMBL/GenBank/DDBJ databases">
        <title>The Agave Microbiome: Exploring the role of microbial communities in plant adaptations to desert environments.</title>
        <authorList>
            <person name="Partida-Martinez L.P."/>
        </authorList>
    </citation>
    <scope>NUCLEOTIDE SEQUENCE [LARGE SCALE GENOMIC DNA]</scope>
    <source>
        <strain evidence="3 4">RAS26</strain>
    </source>
</reference>
<proteinExistence type="predicted"/>
<evidence type="ECO:0000256" key="2">
    <source>
        <dbReference type="SAM" id="Phobius"/>
    </source>
</evidence>
<keyword evidence="2" id="KW-0812">Transmembrane</keyword>
<dbReference type="Pfam" id="PF19690">
    <property type="entry name" value="DUF6191"/>
    <property type="match status" value="1"/>
</dbReference>
<keyword evidence="2" id="KW-0472">Membrane</keyword>
<feature type="transmembrane region" description="Helical" evidence="2">
    <location>
        <begin position="6"/>
        <end position="25"/>
    </location>
</feature>
<evidence type="ECO:0000313" key="3">
    <source>
        <dbReference type="EMBL" id="MBB2924700.1"/>
    </source>
</evidence>